<feature type="transmembrane region" description="Helical" evidence="1">
    <location>
        <begin position="6"/>
        <end position="27"/>
    </location>
</feature>
<feature type="domain" description="DUF3592" evidence="2">
    <location>
        <begin position="208"/>
        <end position="279"/>
    </location>
</feature>
<keyword evidence="1" id="KW-0812">Transmembrane</keyword>
<protein>
    <recommendedName>
        <fullName evidence="2">DUF3592 domain-containing protein</fullName>
    </recommendedName>
</protein>
<dbReference type="RefSeq" id="WP_184634014.1">
    <property type="nucleotide sequence ID" value="NZ_BAABKT010000005.1"/>
</dbReference>
<feature type="transmembrane region" description="Helical" evidence="1">
    <location>
        <begin position="133"/>
        <end position="159"/>
    </location>
</feature>
<evidence type="ECO:0000313" key="4">
    <source>
        <dbReference type="Proteomes" id="UP000578077"/>
    </source>
</evidence>
<accession>A0A841E5T2</accession>
<comment type="caution">
    <text evidence="3">The sequence shown here is derived from an EMBL/GenBank/DDBJ whole genome shotgun (WGS) entry which is preliminary data.</text>
</comment>
<sequence>MSVAVAVVAGLVAVFGAFGVLFTVLGLRDRRRRLRREEHGVRTQATLVAVEPAIPEERGRNEQPFVLAYADPAGNRHEHRFTHGFGGIVPAEGWQVEVLFDPQDPDNVSITGNPYLHGVDGADAAAAPAARQWLIAALAAATALLAVGGLALFAFAPVLYSPDAPAYTRSFLAGCALIFFAAAVAIAGAGTDLLMTALRKRRTAATAAGVVTQTWTEVRRGGADSADTRVHPYAVRFALPDGRQVHRRAYDTPGRDRNSPGRRVEVTYQPADPASFTVGGPGRLLRGPVLIALLGLVFAVPAAILAAVAAAV</sequence>
<feature type="transmembrane region" description="Helical" evidence="1">
    <location>
        <begin position="289"/>
        <end position="311"/>
    </location>
</feature>
<keyword evidence="4" id="KW-1185">Reference proteome</keyword>
<reference evidence="3 4" key="1">
    <citation type="submission" date="2020-08" db="EMBL/GenBank/DDBJ databases">
        <title>Sequencing the genomes of 1000 actinobacteria strains.</title>
        <authorList>
            <person name="Klenk H.-P."/>
        </authorList>
    </citation>
    <scope>NUCLEOTIDE SEQUENCE [LARGE SCALE GENOMIC DNA]</scope>
    <source>
        <strain evidence="3 4">DSM 44593</strain>
    </source>
</reference>
<evidence type="ECO:0000313" key="3">
    <source>
        <dbReference type="EMBL" id="MBB5997814.1"/>
    </source>
</evidence>
<proteinExistence type="predicted"/>
<organism evidence="3 4">
    <name type="scientific">Streptomonospora salina</name>
    <dbReference type="NCBI Taxonomy" id="104205"/>
    <lineage>
        <taxon>Bacteria</taxon>
        <taxon>Bacillati</taxon>
        <taxon>Actinomycetota</taxon>
        <taxon>Actinomycetes</taxon>
        <taxon>Streptosporangiales</taxon>
        <taxon>Nocardiopsidaceae</taxon>
        <taxon>Streptomonospora</taxon>
    </lineage>
</organism>
<dbReference type="AlphaFoldDB" id="A0A841E5T2"/>
<gene>
    <name evidence="3" type="ORF">HNR25_001565</name>
</gene>
<feature type="transmembrane region" description="Helical" evidence="1">
    <location>
        <begin position="171"/>
        <end position="194"/>
    </location>
</feature>
<dbReference type="Pfam" id="PF12158">
    <property type="entry name" value="DUF3592"/>
    <property type="match status" value="1"/>
</dbReference>
<dbReference type="EMBL" id="JACHLY010000001">
    <property type="protein sequence ID" value="MBB5997814.1"/>
    <property type="molecule type" value="Genomic_DNA"/>
</dbReference>
<evidence type="ECO:0000256" key="1">
    <source>
        <dbReference type="SAM" id="Phobius"/>
    </source>
</evidence>
<dbReference type="Proteomes" id="UP000578077">
    <property type="component" value="Unassembled WGS sequence"/>
</dbReference>
<evidence type="ECO:0000259" key="2">
    <source>
        <dbReference type="Pfam" id="PF12158"/>
    </source>
</evidence>
<keyword evidence="1" id="KW-0472">Membrane</keyword>
<name>A0A841E5T2_9ACTN</name>
<keyword evidence="1" id="KW-1133">Transmembrane helix</keyword>
<dbReference type="InterPro" id="IPR021994">
    <property type="entry name" value="DUF3592"/>
</dbReference>